<dbReference type="InterPro" id="IPR003029">
    <property type="entry name" value="S1_domain"/>
</dbReference>
<dbReference type="InterPro" id="IPR012340">
    <property type="entry name" value="NA-bd_OB-fold"/>
</dbReference>
<comment type="subcellular location">
    <subcellularLocation>
        <location evidence="8">Cytoplasm</location>
    </subcellularLocation>
</comment>
<protein>
    <recommendedName>
        <fullName evidence="8">Polyribonucleotide nucleotidyltransferase</fullName>
        <ecNumber evidence="8">2.7.7.8</ecNumber>
    </recommendedName>
    <alternativeName>
        <fullName evidence="8">Polynucleotide phosphorylase</fullName>
        <shortName evidence="8">PNPase</shortName>
    </alternativeName>
</protein>
<sequence length="695" mass="76755">MAYKSYSMELAGRTLTVDVGRVAKQANGAALMHYGDTTVLCTATASEKPREGIDFFPLSVEFEEKMYSVGKIPGGFNKREGKASENSVLTARVIDRPMRPLFPKDYRNDCTLNNLVLSVDTECRPELVAMLGSAIATSISDIPFAGPCATTQLGMIDGKFIVNPSQEQWDNGDLNLTVASTSEKVIMIEAGANEIPEDKMIEAIYMCHEVNQEIIAFINKMVDEIGKPKHAYTSCAIPEEMFAAIKEIVPPAEMEVAVFSDDKQTREENVRNVTEKLAEAFADKEEWLAVLDEAVYQYQKKTVRKMILKDHKRPDGREITQIRPLAGEVDIIPRVHGSAMFTRGQTQICTITTLAPLSERQKIDGLDPNVTSKRYMHQYNFPSYSVGETKPSRGPGRREIGHGALAEKALVPVLPSEEEFPYAMRLVSETFESNGSTSQASICASTMSLMAAGVPIKKPVAGISCGLVTGDTDDDYIVLTDIQGLEDFFGDMDFKVAGTKDGITAIQMDIKIHGLTRPIVEEAIKRTREARMYILENTILPTIAEPRKEVGKYAPKIIQMQIDPQKIGDVVGQRGKTINTLIERTGVKIDISDEGAVSICGEDKEKMAEAKRLIEIITTDFYEGQILEGDVINIKEFGAFIEFAPGKEGMVHISKIAKERINHVEDVLTLGDHVKVVCLGKDKMGRMSFSIKDAQ</sequence>
<comment type="caution">
    <text evidence="10">The sequence shown here is derived from an EMBL/GenBank/DDBJ whole genome shotgun (WGS) entry which is preliminary data.</text>
</comment>
<evidence type="ECO:0000256" key="8">
    <source>
        <dbReference type="HAMAP-Rule" id="MF_01595"/>
    </source>
</evidence>
<keyword evidence="5 8" id="KW-0479">Metal-binding</keyword>
<feature type="binding site" evidence="8">
    <location>
        <position position="493"/>
    </location>
    <ligand>
        <name>Mg(2+)</name>
        <dbReference type="ChEBI" id="CHEBI:18420"/>
    </ligand>
</feature>
<keyword evidence="4 8" id="KW-0548">Nucleotidyltransferase</keyword>
<dbReference type="SMART" id="SM00322">
    <property type="entry name" value="KH"/>
    <property type="match status" value="1"/>
</dbReference>
<comment type="cofactor">
    <cofactor evidence="8">
        <name>Mg(2+)</name>
        <dbReference type="ChEBI" id="CHEBI:18420"/>
    </cofactor>
</comment>
<dbReference type="RefSeq" id="WP_249304566.1">
    <property type="nucleotide sequence ID" value="NZ_JACRSW010000027.1"/>
</dbReference>
<evidence type="ECO:0000313" key="11">
    <source>
        <dbReference type="Proteomes" id="UP000637513"/>
    </source>
</evidence>
<dbReference type="Gene3D" id="3.30.230.70">
    <property type="entry name" value="GHMP Kinase, N-terminal domain"/>
    <property type="match status" value="2"/>
</dbReference>
<dbReference type="PANTHER" id="PTHR11252:SF0">
    <property type="entry name" value="POLYRIBONUCLEOTIDE NUCLEOTIDYLTRANSFERASE 1, MITOCHONDRIAL"/>
    <property type="match status" value="1"/>
</dbReference>
<dbReference type="CDD" id="cd11363">
    <property type="entry name" value="RNase_PH_PNPase_1"/>
    <property type="match status" value="1"/>
</dbReference>
<dbReference type="Gene3D" id="2.40.50.140">
    <property type="entry name" value="Nucleic acid-binding proteins"/>
    <property type="match status" value="1"/>
</dbReference>
<dbReference type="PROSITE" id="PS50126">
    <property type="entry name" value="S1"/>
    <property type="match status" value="1"/>
</dbReference>
<dbReference type="InterPro" id="IPR036345">
    <property type="entry name" value="ExoRNase_PH_dom2_sf"/>
</dbReference>
<dbReference type="InterPro" id="IPR015847">
    <property type="entry name" value="ExoRNase_PH_dom2"/>
</dbReference>
<dbReference type="InterPro" id="IPR036456">
    <property type="entry name" value="PNPase_PH_RNA-bd_sf"/>
</dbReference>
<dbReference type="Pfam" id="PF01138">
    <property type="entry name" value="RNase_PH"/>
    <property type="match status" value="2"/>
</dbReference>
<reference evidence="10 11" key="1">
    <citation type="submission" date="2020-08" db="EMBL/GenBank/DDBJ databases">
        <title>Genome public.</title>
        <authorList>
            <person name="Liu C."/>
            <person name="Sun Q."/>
        </authorList>
    </citation>
    <scope>NUCLEOTIDE SEQUENCE [LARGE SCALE GENOMIC DNA]</scope>
    <source>
        <strain evidence="10 11">BX3</strain>
    </source>
</reference>
<organism evidence="10 11">
    <name type="scientific">Jutongia hominis</name>
    <dbReference type="NCBI Taxonomy" id="2763664"/>
    <lineage>
        <taxon>Bacteria</taxon>
        <taxon>Bacillati</taxon>
        <taxon>Bacillota</taxon>
        <taxon>Clostridia</taxon>
        <taxon>Lachnospirales</taxon>
        <taxon>Lachnospiraceae</taxon>
        <taxon>Jutongia</taxon>
    </lineage>
</organism>
<gene>
    <name evidence="8" type="primary">pnp</name>
    <name evidence="10" type="ORF">H8700_06860</name>
</gene>
<dbReference type="NCBIfam" id="TIGR03591">
    <property type="entry name" value="polynuc_phos"/>
    <property type="match status" value="1"/>
</dbReference>
<dbReference type="InterPro" id="IPR015848">
    <property type="entry name" value="PNPase_PH_RNA-bd_bac/org-type"/>
</dbReference>
<evidence type="ECO:0000256" key="5">
    <source>
        <dbReference type="ARBA" id="ARBA00022723"/>
    </source>
</evidence>
<comment type="similarity">
    <text evidence="1 8">Belongs to the polyribonucleotide nucleotidyltransferase family.</text>
</comment>
<evidence type="ECO:0000256" key="7">
    <source>
        <dbReference type="ARBA" id="ARBA00022884"/>
    </source>
</evidence>
<feature type="domain" description="S1 motif" evidence="9">
    <location>
        <begin position="624"/>
        <end position="692"/>
    </location>
</feature>
<dbReference type="CDD" id="cd02393">
    <property type="entry name" value="KH-I_PNPase"/>
    <property type="match status" value="1"/>
</dbReference>
<dbReference type="SUPFAM" id="SSF50249">
    <property type="entry name" value="Nucleic acid-binding proteins"/>
    <property type="match status" value="1"/>
</dbReference>
<dbReference type="CDD" id="cd04472">
    <property type="entry name" value="S1_PNPase"/>
    <property type="match status" value="1"/>
</dbReference>
<dbReference type="SUPFAM" id="SSF54211">
    <property type="entry name" value="Ribosomal protein S5 domain 2-like"/>
    <property type="match status" value="2"/>
</dbReference>
<dbReference type="SUPFAM" id="SSF54791">
    <property type="entry name" value="Eukaryotic type KH-domain (KH-domain type I)"/>
    <property type="match status" value="1"/>
</dbReference>
<evidence type="ECO:0000256" key="1">
    <source>
        <dbReference type="ARBA" id="ARBA00007404"/>
    </source>
</evidence>
<comment type="function">
    <text evidence="8">Involved in mRNA degradation. Catalyzes the phosphorolysis of single-stranded polyribonucleotides processively in the 3'- to 5'-direction.</text>
</comment>
<dbReference type="PANTHER" id="PTHR11252">
    <property type="entry name" value="POLYRIBONUCLEOTIDE NUCLEOTIDYLTRANSFERASE"/>
    <property type="match status" value="1"/>
</dbReference>
<dbReference type="InterPro" id="IPR036612">
    <property type="entry name" value="KH_dom_type_1_sf"/>
</dbReference>
<dbReference type="CDD" id="cd11364">
    <property type="entry name" value="RNase_PH_PNPase_2"/>
    <property type="match status" value="1"/>
</dbReference>
<dbReference type="EC" id="2.7.7.8" evidence="8"/>
<keyword evidence="7 8" id="KW-0694">RNA-binding</keyword>
<accession>A0ABR7MW34</accession>
<dbReference type="InterPro" id="IPR001247">
    <property type="entry name" value="ExoRNase_PH_dom1"/>
</dbReference>
<evidence type="ECO:0000313" key="10">
    <source>
        <dbReference type="EMBL" id="MBC8557423.1"/>
    </source>
</evidence>
<dbReference type="Pfam" id="PF03725">
    <property type="entry name" value="RNase_PH_C"/>
    <property type="match status" value="1"/>
</dbReference>
<dbReference type="SUPFAM" id="SSF55666">
    <property type="entry name" value="Ribonuclease PH domain 2-like"/>
    <property type="match status" value="2"/>
</dbReference>
<keyword evidence="3 8" id="KW-0808">Transferase</keyword>
<dbReference type="InterPro" id="IPR004087">
    <property type="entry name" value="KH_dom"/>
</dbReference>
<dbReference type="InterPro" id="IPR004088">
    <property type="entry name" value="KH_dom_type_1"/>
</dbReference>
<evidence type="ECO:0000256" key="3">
    <source>
        <dbReference type="ARBA" id="ARBA00022679"/>
    </source>
</evidence>
<dbReference type="InterPro" id="IPR027408">
    <property type="entry name" value="PNPase/RNase_PH_dom_sf"/>
</dbReference>
<evidence type="ECO:0000256" key="4">
    <source>
        <dbReference type="ARBA" id="ARBA00022695"/>
    </source>
</evidence>
<keyword evidence="11" id="KW-1185">Reference proteome</keyword>
<dbReference type="Pfam" id="PF00575">
    <property type="entry name" value="S1"/>
    <property type="match status" value="1"/>
</dbReference>
<dbReference type="SUPFAM" id="SSF46915">
    <property type="entry name" value="Polynucleotide phosphorylase/guanosine pentaphosphate synthase (PNPase/GPSI), domain 3"/>
    <property type="match status" value="1"/>
</dbReference>
<dbReference type="Pfam" id="PF00013">
    <property type="entry name" value="KH_1"/>
    <property type="match status" value="1"/>
</dbReference>
<dbReference type="InterPro" id="IPR012162">
    <property type="entry name" value="PNPase"/>
</dbReference>
<comment type="catalytic activity">
    <reaction evidence="8">
        <text>RNA(n+1) + phosphate = RNA(n) + a ribonucleoside 5'-diphosphate</text>
        <dbReference type="Rhea" id="RHEA:22096"/>
        <dbReference type="Rhea" id="RHEA-COMP:14527"/>
        <dbReference type="Rhea" id="RHEA-COMP:17342"/>
        <dbReference type="ChEBI" id="CHEBI:43474"/>
        <dbReference type="ChEBI" id="CHEBI:57930"/>
        <dbReference type="ChEBI" id="CHEBI:140395"/>
        <dbReference type="EC" id="2.7.7.8"/>
    </reaction>
</comment>
<dbReference type="Gene3D" id="3.30.1370.10">
    <property type="entry name" value="K Homology domain, type 1"/>
    <property type="match status" value="1"/>
</dbReference>
<keyword evidence="6 8" id="KW-0460">Magnesium</keyword>
<dbReference type="SMART" id="SM00316">
    <property type="entry name" value="S1"/>
    <property type="match status" value="1"/>
</dbReference>
<dbReference type="HAMAP" id="MF_01595">
    <property type="entry name" value="PNPase"/>
    <property type="match status" value="1"/>
</dbReference>
<evidence type="ECO:0000256" key="2">
    <source>
        <dbReference type="ARBA" id="ARBA00022490"/>
    </source>
</evidence>
<dbReference type="InterPro" id="IPR020568">
    <property type="entry name" value="Ribosomal_Su5_D2-typ_SF"/>
</dbReference>
<name>A0ABR7MW34_9FIRM</name>
<feature type="binding site" evidence="8">
    <location>
        <position position="487"/>
    </location>
    <ligand>
        <name>Mg(2+)</name>
        <dbReference type="ChEBI" id="CHEBI:18420"/>
    </ligand>
</feature>
<evidence type="ECO:0000256" key="6">
    <source>
        <dbReference type="ARBA" id="ARBA00022842"/>
    </source>
</evidence>
<dbReference type="Pfam" id="PF03726">
    <property type="entry name" value="PNPase"/>
    <property type="match status" value="1"/>
</dbReference>
<dbReference type="Proteomes" id="UP000637513">
    <property type="component" value="Unassembled WGS sequence"/>
</dbReference>
<dbReference type="EMBL" id="JACRSW010000027">
    <property type="protein sequence ID" value="MBC8557423.1"/>
    <property type="molecule type" value="Genomic_DNA"/>
</dbReference>
<evidence type="ECO:0000259" key="9">
    <source>
        <dbReference type="PROSITE" id="PS50126"/>
    </source>
</evidence>
<dbReference type="GO" id="GO:0004654">
    <property type="term" value="F:polyribonucleotide nucleotidyltransferase activity"/>
    <property type="evidence" value="ECO:0007669"/>
    <property type="project" value="UniProtKB-EC"/>
</dbReference>
<dbReference type="PROSITE" id="PS50084">
    <property type="entry name" value="KH_TYPE_1"/>
    <property type="match status" value="1"/>
</dbReference>
<dbReference type="PIRSF" id="PIRSF005499">
    <property type="entry name" value="PNPase"/>
    <property type="match status" value="1"/>
</dbReference>
<dbReference type="NCBIfam" id="NF008805">
    <property type="entry name" value="PRK11824.1"/>
    <property type="match status" value="1"/>
</dbReference>
<keyword evidence="2 8" id="KW-0963">Cytoplasm</keyword>
<proteinExistence type="inferred from homology"/>